<organism evidence="1 2">
    <name type="scientific">Hibiscus sabdariffa</name>
    <name type="common">roselle</name>
    <dbReference type="NCBI Taxonomy" id="183260"/>
    <lineage>
        <taxon>Eukaryota</taxon>
        <taxon>Viridiplantae</taxon>
        <taxon>Streptophyta</taxon>
        <taxon>Embryophyta</taxon>
        <taxon>Tracheophyta</taxon>
        <taxon>Spermatophyta</taxon>
        <taxon>Magnoliopsida</taxon>
        <taxon>eudicotyledons</taxon>
        <taxon>Gunneridae</taxon>
        <taxon>Pentapetalae</taxon>
        <taxon>rosids</taxon>
        <taxon>malvids</taxon>
        <taxon>Malvales</taxon>
        <taxon>Malvaceae</taxon>
        <taxon>Malvoideae</taxon>
        <taxon>Hibiscus</taxon>
    </lineage>
</organism>
<dbReference type="EMBL" id="JBBPBM010000003">
    <property type="protein sequence ID" value="KAK8594007.1"/>
    <property type="molecule type" value="Genomic_DNA"/>
</dbReference>
<dbReference type="Proteomes" id="UP001472677">
    <property type="component" value="Unassembled WGS sequence"/>
</dbReference>
<keyword evidence="2" id="KW-1185">Reference proteome</keyword>
<sequence length="101" mass="11358">MPRISADVGSTRPADFEKEIRILEFTLCKHPPIPASPKLPLIAPSVLNFNFPYLGGDQLIFNFTTDELLTNLKLRGHEIKLIIGGPDSGWLPLHHYAKRLK</sequence>
<evidence type="ECO:0000313" key="2">
    <source>
        <dbReference type="Proteomes" id="UP001472677"/>
    </source>
</evidence>
<comment type="caution">
    <text evidence="1">The sequence shown here is derived from an EMBL/GenBank/DDBJ whole genome shotgun (WGS) entry which is preliminary data.</text>
</comment>
<evidence type="ECO:0000313" key="1">
    <source>
        <dbReference type="EMBL" id="KAK8594007.1"/>
    </source>
</evidence>
<name>A0ABR2G4K0_9ROSI</name>
<accession>A0ABR2G4K0</accession>
<reference evidence="1 2" key="1">
    <citation type="journal article" date="2024" name="G3 (Bethesda)">
        <title>Genome assembly of Hibiscus sabdariffa L. provides insights into metabolisms of medicinal natural products.</title>
        <authorList>
            <person name="Kim T."/>
        </authorList>
    </citation>
    <scope>NUCLEOTIDE SEQUENCE [LARGE SCALE GENOMIC DNA]</scope>
    <source>
        <strain evidence="1">TK-2024</strain>
        <tissue evidence="1">Old leaves</tissue>
    </source>
</reference>
<protein>
    <submittedName>
        <fullName evidence="1">Uncharacterized protein</fullName>
    </submittedName>
</protein>
<proteinExistence type="predicted"/>
<gene>
    <name evidence="1" type="ORF">V6N12_046078</name>
</gene>